<evidence type="ECO:0000256" key="5">
    <source>
        <dbReference type="ARBA" id="ARBA00022490"/>
    </source>
</evidence>
<sequence>MTRLKFYYDLMSQPCRALYILLKINKIPFEPCLVNLRKGEQYADFFKNQISRFQKVPVLHDKDFKLTENVAILRYLTREFQIDDHWYPKDSKKQARVDEYLEWQHNNTRLNCTLYFIHAYLNPRLMGKEVKPEELAAYKRNMEETLNKIEDLWLGQGTKYLAGDVISYADILAACELEQPLMAGFNPSDGRPKMADWLQRVKLETKPFYDEANVIVDKVIAKQKQT</sequence>
<dbReference type="InterPro" id="IPR040075">
    <property type="entry name" value="GST_N_Theta"/>
</dbReference>
<dbReference type="PROSITE" id="PS50405">
    <property type="entry name" value="GST_CTER"/>
    <property type="match status" value="1"/>
</dbReference>
<dbReference type="CDD" id="cd03183">
    <property type="entry name" value="GST_C_Theta"/>
    <property type="match status" value="1"/>
</dbReference>
<dbReference type="SFLD" id="SFLDG00358">
    <property type="entry name" value="Main_(cytGST)"/>
    <property type="match status" value="1"/>
</dbReference>
<dbReference type="Pfam" id="PF02798">
    <property type="entry name" value="GST_N"/>
    <property type="match status" value="1"/>
</dbReference>
<evidence type="ECO:0000256" key="2">
    <source>
        <dbReference type="ARBA" id="ARBA00009899"/>
    </source>
</evidence>
<dbReference type="InterPro" id="IPR040077">
    <property type="entry name" value="GST_C_Theta"/>
</dbReference>
<evidence type="ECO:0000256" key="4">
    <source>
        <dbReference type="ARBA" id="ARBA00012452"/>
    </source>
</evidence>
<dbReference type="CDD" id="cd03050">
    <property type="entry name" value="GST_N_Theta"/>
    <property type="match status" value="1"/>
</dbReference>
<dbReference type="FunFam" id="3.40.30.10:FF:000176">
    <property type="entry name" value="Glutathione S-transferase theta-1"/>
    <property type="match status" value="1"/>
</dbReference>
<evidence type="ECO:0000256" key="1">
    <source>
        <dbReference type="ARBA" id="ARBA00004496"/>
    </source>
</evidence>
<proteinExistence type="evidence at transcript level"/>
<dbReference type="InterPro" id="IPR040079">
    <property type="entry name" value="Glutathione_S-Trfase"/>
</dbReference>
<dbReference type="AlphaFoldDB" id="A0A8F2Q0R9"/>
<dbReference type="FunFam" id="1.20.1050.10:FF:000008">
    <property type="entry name" value="Glutathione S-transferase theta-1"/>
    <property type="match status" value="1"/>
</dbReference>
<dbReference type="PANTHER" id="PTHR43917:SF8">
    <property type="entry name" value="GH16740P-RELATED"/>
    <property type="match status" value="1"/>
</dbReference>
<dbReference type="SUPFAM" id="SSF47616">
    <property type="entry name" value="GST C-terminal domain-like"/>
    <property type="match status" value="1"/>
</dbReference>
<evidence type="ECO:0000256" key="3">
    <source>
        <dbReference type="ARBA" id="ARBA00011738"/>
    </source>
</evidence>
<dbReference type="Gene3D" id="1.20.1050.10">
    <property type="match status" value="1"/>
</dbReference>
<dbReference type="InterPro" id="IPR004045">
    <property type="entry name" value="Glutathione_S-Trfase_N"/>
</dbReference>
<dbReference type="InterPro" id="IPR004046">
    <property type="entry name" value="GST_C"/>
</dbReference>
<evidence type="ECO:0000313" key="10">
    <source>
        <dbReference type="EMBL" id="QWV59562.1"/>
    </source>
</evidence>
<evidence type="ECO:0000259" key="8">
    <source>
        <dbReference type="PROSITE" id="PS50404"/>
    </source>
</evidence>
<keyword evidence="5" id="KW-0963">Cytoplasm</keyword>
<dbReference type="PROSITE" id="PS50404">
    <property type="entry name" value="GST_NTER"/>
    <property type="match status" value="1"/>
</dbReference>
<evidence type="ECO:0000256" key="6">
    <source>
        <dbReference type="ARBA" id="ARBA00022679"/>
    </source>
</evidence>
<dbReference type="InterPro" id="IPR010987">
    <property type="entry name" value="Glutathione-S-Trfase_C-like"/>
</dbReference>
<accession>A0A8F2Q0R9</accession>
<name>A0A8F2Q0R9_9COLE</name>
<dbReference type="Pfam" id="PF00043">
    <property type="entry name" value="GST_C"/>
    <property type="match status" value="1"/>
</dbReference>
<dbReference type="GO" id="GO:0004364">
    <property type="term" value="F:glutathione transferase activity"/>
    <property type="evidence" value="ECO:0007669"/>
    <property type="project" value="UniProtKB-EC"/>
</dbReference>
<feature type="domain" description="GST C-terminal" evidence="9">
    <location>
        <begin position="90"/>
        <end position="226"/>
    </location>
</feature>
<evidence type="ECO:0000256" key="7">
    <source>
        <dbReference type="ARBA" id="ARBA00047960"/>
    </source>
</evidence>
<keyword evidence="6 10" id="KW-0808">Transferase</keyword>
<dbReference type="EMBL" id="MW759293">
    <property type="protein sequence ID" value="QWV59562.1"/>
    <property type="molecule type" value="mRNA"/>
</dbReference>
<dbReference type="InterPro" id="IPR036249">
    <property type="entry name" value="Thioredoxin-like_sf"/>
</dbReference>
<evidence type="ECO:0000259" key="9">
    <source>
        <dbReference type="PROSITE" id="PS50405"/>
    </source>
</evidence>
<feature type="domain" description="GST N-terminal" evidence="8">
    <location>
        <begin position="2"/>
        <end position="84"/>
    </location>
</feature>
<comment type="similarity">
    <text evidence="2">Belongs to the GST superfamily. Theta family.</text>
</comment>
<comment type="subunit">
    <text evidence="3">Homodimer.</text>
</comment>
<dbReference type="EC" id="2.5.1.18" evidence="4"/>
<comment type="catalytic activity">
    <reaction evidence="7">
        <text>RX + glutathione = an S-substituted glutathione + a halide anion + H(+)</text>
        <dbReference type="Rhea" id="RHEA:16437"/>
        <dbReference type="ChEBI" id="CHEBI:15378"/>
        <dbReference type="ChEBI" id="CHEBI:16042"/>
        <dbReference type="ChEBI" id="CHEBI:17792"/>
        <dbReference type="ChEBI" id="CHEBI:57925"/>
        <dbReference type="ChEBI" id="CHEBI:90779"/>
        <dbReference type="EC" id="2.5.1.18"/>
    </reaction>
</comment>
<dbReference type="SUPFAM" id="SSF52833">
    <property type="entry name" value="Thioredoxin-like"/>
    <property type="match status" value="1"/>
</dbReference>
<comment type="subcellular location">
    <subcellularLocation>
        <location evidence="1">Cytoplasm</location>
    </subcellularLocation>
</comment>
<dbReference type="Gene3D" id="3.40.30.10">
    <property type="entry name" value="Glutaredoxin"/>
    <property type="match status" value="1"/>
</dbReference>
<organism evidence="10">
    <name type="scientific">Lasioderma serricorne</name>
    <name type="common">cigarette beetle</name>
    <dbReference type="NCBI Taxonomy" id="295660"/>
    <lineage>
        <taxon>Eukaryota</taxon>
        <taxon>Metazoa</taxon>
        <taxon>Ecdysozoa</taxon>
        <taxon>Arthropoda</taxon>
        <taxon>Hexapoda</taxon>
        <taxon>Insecta</taxon>
        <taxon>Pterygota</taxon>
        <taxon>Neoptera</taxon>
        <taxon>Endopterygota</taxon>
        <taxon>Coleoptera</taxon>
        <taxon>Polyphaga</taxon>
        <taxon>Bostrichiformia</taxon>
        <taxon>Ptinidae</taxon>
        <taxon>Xyletininae</taxon>
        <taxon>Lasioderma</taxon>
    </lineage>
</organism>
<protein>
    <recommendedName>
        <fullName evidence="4">glutathione transferase</fullName>
        <ecNumber evidence="4">2.5.1.18</ecNumber>
    </recommendedName>
</protein>
<dbReference type="PANTHER" id="PTHR43917">
    <property type="match status" value="1"/>
</dbReference>
<reference evidence="10" key="1">
    <citation type="submission" date="2021-03" db="EMBL/GenBank/DDBJ databases">
        <title>Identification of cDNAs encoding glutathione S-transferases from the cigarette beetle Lasioderma serricorne.</title>
        <authorList>
            <person name="Liu S."/>
        </authorList>
    </citation>
    <scope>NUCLEOTIDE SEQUENCE</scope>
    <source>
        <strain evidence="10">HF</strain>
    </source>
</reference>
<dbReference type="SFLD" id="SFLDS00019">
    <property type="entry name" value="Glutathione_Transferase_(cytos"/>
    <property type="match status" value="1"/>
</dbReference>
<dbReference type="GO" id="GO:0005737">
    <property type="term" value="C:cytoplasm"/>
    <property type="evidence" value="ECO:0007669"/>
    <property type="project" value="UniProtKB-SubCell"/>
</dbReference>
<dbReference type="InterPro" id="IPR036282">
    <property type="entry name" value="Glutathione-S-Trfase_C_sf"/>
</dbReference>
<dbReference type="InterPro" id="IPR051369">
    <property type="entry name" value="GST_Theta"/>
</dbReference>
<dbReference type="GO" id="GO:0006749">
    <property type="term" value="P:glutathione metabolic process"/>
    <property type="evidence" value="ECO:0007669"/>
    <property type="project" value="TreeGrafter"/>
</dbReference>